<feature type="region of interest" description="Disordered" evidence="1">
    <location>
        <begin position="43"/>
        <end position="94"/>
    </location>
</feature>
<protein>
    <submittedName>
        <fullName evidence="2">Uncharacterized protein</fullName>
    </submittedName>
</protein>
<dbReference type="EMBL" id="BAAAYN010000018">
    <property type="protein sequence ID" value="GAA3387401.1"/>
    <property type="molecule type" value="Genomic_DNA"/>
</dbReference>
<keyword evidence="3" id="KW-1185">Reference proteome</keyword>
<proteinExistence type="predicted"/>
<dbReference type="RefSeq" id="WP_376980637.1">
    <property type="nucleotide sequence ID" value="NZ_JBHMDE010000013.1"/>
</dbReference>
<evidence type="ECO:0000256" key="1">
    <source>
        <dbReference type="SAM" id="MobiDB-lite"/>
    </source>
</evidence>
<dbReference type="Proteomes" id="UP001501676">
    <property type="component" value="Unassembled WGS sequence"/>
</dbReference>
<feature type="compositionally biased region" description="Pro residues" evidence="1">
    <location>
        <begin position="7"/>
        <end position="21"/>
    </location>
</feature>
<evidence type="ECO:0000313" key="3">
    <source>
        <dbReference type="Proteomes" id="UP001501676"/>
    </source>
</evidence>
<feature type="compositionally biased region" description="Low complexity" evidence="1">
    <location>
        <begin position="43"/>
        <end position="75"/>
    </location>
</feature>
<organism evidence="2 3">
    <name type="scientific">Cryptosporangium minutisporangium</name>
    <dbReference type="NCBI Taxonomy" id="113569"/>
    <lineage>
        <taxon>Bacteria</taxon>
        <taxon>Bacillati</taxon>
        <taxon>Actinomycetota</taxon>
        <taxon>Actinomycetes</taxon>
        <taxon>Cryptosporangiales</taxon>
        <taxon>Cryptosporangiaceae</taxon>
        <taxon>Cryptosporangium</taxon>
    </lineage>
</organism>
<gene>
    <name evidence="2" type="ORF">GCM10020369_29730</name>
</gene>
<comment type="caution">
    <text evidence="2">The sequence shown here is derived from an EMBL/GenBank/DDBJ whole genome shotgun (WGS) entry which is preliminary data.</text>
</comment>
<name>A0ABP6SYA4_9ACTN</name>
<feature type="region of interest" description="Disordered" evidence="1">
    <location>
        <begin position="1"/>
        <end position="26"/>
    </location>
</feature>
<reference evidence="3" key="1">
    <citation type="journal article" date="2019" name="Int. J. Syst. Evol. Microbiol.">
        <title>The Global Catalogue of Microorganisms (GCM) 10K type strain sequencing project: providing services to taxonomists for standard genome sequencing and annotation.</title>
        <authorList>
            <consortium name="The Broad Institute Genomics Platform"/>
            <consortium name="The Broad Institute Genome Sequencing Center for Infectious Disease"/>
            <person name="Wu L."/>
            <person name="Ma J."/>
        </authorList>
    </citation>
    <scope>NUCLEOTIDE SEQUENCE [LARGE SCALE GENOMIC DNA]</scope>
    <source>
        <strain evidence="3">JCM 9458</strain>
    </source>
</reference>
<evidence type="ECO:0000313" key="2">
    <source>
        <dbReference type="EMBL" id="GAA3387401.1"/>
    </source>
</evidence>
<sequence length="192" mass="18965">MSQQANPPSPLRMRPAPPGPSGPATLIGGLALVGALLLGTAGCSSSDDAPRASSASTAVPTTAPAATPSTDPTGTRTASPASTGSPVRGGSDSKAVCTRVVKIVQDAGRQAIAALTPALQTGDQAKLNAAQTKAQGYYRQAAADLRAEADTAADAALAADIRAAAAHYDQASRSASLSGDDKALSKLTERCA</sequence>
<feature type="compositionally biased region" description="Polar residues" evidence="1">
    <location>
        <begin position="76"/>
        <end position="85"/>
    </location>
</feature>
<accession>A0ABP6SYA4</accession>